<evidence type="ECO:0000259" key="2">
    <source>
        <dbReference type="Pfam" id="PF07859"/>
    </source>
</evidence>
<organism evidence="3">
    <name type="scientific">Davidia involucrata</name>
    <name type="common">Dove tree</name>
    <dbReference type="NCBI Taxonomy" id="16924"/>
    <lineage>
        <taxon>Eukaryota</taxon>
        <taxon>Viridiplantae</taxon>
        <taxon>Streptophyta</taxon>
        <taxon>Embryophyta</taxon>
        <taxon>Tracheophyta</taxon>
        <taxon>Spermatophyta</taxon>
        <taxon>Magnoliopsida</taxon>
        <taxon>eudicotyledons</taxon>
        <taxon>Gunneridae</taxon>
        <taxon>Pentapetalae</taxon>
        <taxon>asterids</taxon>
        <taxon>Cornales</taxon>
        <taxon>Nyssaceae</taxon>
        <taxon>Davidia</taxon>
    </lineage>
</organism>
<dbReference type="GO" id="GO:0009860">
    <property type="term" value="P:pollen tube growth"/>
    <property type="evidence" value="ECO:0007669"/>
    <property type="project" value="TreeGrafter"/>
</dbReference>
<dbReference type="InterPro" id="IPR013094">
    <property type="entry name" value="AB_hydrolase_3"/>
</dbReference>
<accession>A0A5B6ZBB1</accession>
<keyword evidence="3" id="KW-0378">Hydrolase</keyword>
<dbReference type="InterPro" id="IPR050466">
    <property type="entry name" value="Carboxylest/Gibb_receptor"/>
</dbReference>
<dbReference type="AlphaFoldDB" id="A0A5B6ZBB1"/>
<evidence type="ECO:0000256" key="1">
    <source>
        <dbReference type="ARBA" id="ARBA00010515"/>
    </source>
</evidence>
<dbReference type="SUPFAM" id="SSF53474">
    <property type="entry name" value="alpha/beta-Hydrolases"/>
    <property type="match status" value="1"/>
</dbReference>
<dbReference type="PANTHER" id="PTHR23024:SF24">
    <property type="entry name" value="ALPHA_BETA HYDROLASE FOLD-3 DOMAIN-CONTAINING PROTEIN"/>
    <property type="match status" value="1"/>
</dbReference>
<dbReference type="EMBL" id="GHES01011013">
    <property type="protein sequence ID" value="MPA41572.1"/>
    <property type="molecule type" value="Transcribed_RNA"/>
</dbReference>
<dbReference type="PANTHER" id="PTHR23024">
    <property type="entry name" value="ARYLACETAMIDE DEACETYLASE"/>
    <property type="match status" value="1"/>
</dbReference>
<reference evidence="3" key="1">
    <citation type="submission" date="2019-08" db="EMBL/GenBank/DDBJ databases">
        <title>Reference gene set and small RNA set construction with multiple tissues from Davidia involucrata Baill.</title>
        <authorList>
            <person name="Yang H."/>
            <person name="Zhou C."/>
            <person name="Li G."/>
            <person name="Wang J."/>
            <person name="Gao P."/>
            <person name="Wang M."/>
            <person name="Wang R."/>
            <person name="Zhao Y."/>
        </authorList>
    </citation>
    <scope>NUCLEOTIDE SEQUENCE</scope>
    <source>
        <tissue evidence="3">Mixed with DoveR01_LX</tissue>
    </source>
</reference>
<dbReference type="Pfam" id="PF07859">
    <property type="entry name" value="Abhydrolase_3"/>
    <property type="match status" value="1"/>
</dbReference>
<comment type="similarity">
    <text evidence="1">Belongs to the 'GDXG' lipolytic enzyme family.</text>
</comment>
<dbReference type="GO" id="GO:0052689">
    <property type="term" value="F:carboxylic ester hydrolase activity"/>
    <property type="evidence" value="ECO:0007669"/>
    <property type="project" value="TreeGrafter"/>
</dbReference>
<dbReference type="EC" id="3.-.-.-" evidence="3"/>
<name>A0A5B6ZBB1_DAVIN</name>
<dbReference type="InterPro" id="IPR029058">
    <property type="entry name" value="AB_hydrolase_fold"/>
</dbReference>
<gene>
    <name evidence="3" type="ORF">Din_011013</name>
</gene>
<evidence type="ECO:0000313" key="3">
    <source>
        <dbReference type="EMBL" id="MPA41572.1"/>
    </source>
</evidence>
<proteinExistence type="inferred from homology"/>
<dbReference type="Gene3D" id="3.40.50.1820">
    <property type="entry name" value="alpha/beta hydrolase"/>
    <property type="match status" value="1"/>
</dbReference>
<sequence>MDGKCRTTPDLPWKTRFLIAAYCFGVDASRRSNGTVNRRLMSLFDPKSPPSSSKAINGVTSSDVTVDASRNLWFRLYVPCSAADSRLPLIVYFHGGGFAFCTADSKPYHDFCCRLAAELPAVVVSVNYRLSPEHRCPSQYHDGFDAHKFIDSSEAAVLKSNADLNRCFIAGDSAGGNIAHHVTLRAVGEEFGKLKVIGLVAMQPFFGGEERTESELRLKKAPLVNVERSDWMWRAFLPEGSDRNHEVTNLKSADISGVKFPSTIVIVGGFDPLQDWQRRYYEELKKCGKEVKLLEYPNAIHGFYGFPELPESAFLITELRDFIQNQSSSSSPTI</sequence>
<feature type="domain" description="Alpha/beta hydrolase fold-3" evidence="2">
    <location>
        <begin position="90"/>
        <end position="304"/>
    </location>
</feature>
<protein>
    <submittedName>
        <fullName evidence="3">Putative CXE carboxylesterase</fullName>
        <ecNumber evidence="3">3.-.-.-</ecNumber>
    </submittedName>
</protein>